<gene>
    <name evidence="1" type="ORF">EWV63_17845</name>
</gene>
<reference evidence="1 2" key="1">
    <citation type="submission" date="2019-01" db="EMBL/GenBank/DDBJ databases">
        <title>Coherence of Microcystis species and biogeography revealed through population genomics.</title>
        <authorList>
            <person name="Perez-Carrascal O.M."/>
            <person name="Terrat Y."/>
            <person name="Giani A."/>
            <person name="Fortin N."/>
            <person name="Tromas N."/>
            <person name="Shapiro B.J."/>
        </authorList>
    </citation>
    <scope>NUCLEOTIDE SEQUENCE [LARGE SCALE GENOMIC DNA]</scope>
    <source>
        <strain evidence="1">Ma_OC_H_19870700_S124</strain>
    </source>
</reference>
<sequence length="297" mass="33623">MMNKNLFATILTYAAPSSNYRGESEENRTVLQKIAKGKQEYTVISPESMRNALREMLIKAGLLCNRTRLHDQDQLAVEFKEFPNSEKYADDFLFGFMVADNDAIKKNKGLPSKRDSILRMNMAVALTPYRFDATFHQSPLNAGASPWKNSSTSALLHREVAHTAYQYPFALAYADCKNKPEWVQALIQAISQLSDVAGGHARSYYEMAPKSIVARLTPNLVAGYNTYGFNEHEEFIELTRINPNDLPGDEFWIGGEIVRSMSSQQQEYFENQGVHLYENPQKLLVDLADEFLASEAK</sequence>
<protein>
    <submittedName>
        <fullName evidence="1">Type I-B CRISPR-associated protein Cas7/Cst2/DevR</fullName>
    </submittedName>
</protein>
<proteinExistence type="predicted"/>
<comment type="caution">
    <text evidence="1">The sequence shown here is derived from an EMBL/GenBank/DDBJ whole genome shotgun (WGS) entry which is preliminary data.</text>
</comment>
<organism evidence="1 2">
    <name type="scientific">Microcystis aeruginosa Ma_OC_H_19870700_S124</name>
    <dbReference type="NCBI Taxonomy" id="2486262"/>
    <lineage>
        <taxon>Bacteria</taxon>
        <taxon>Bacillati</taxon>
        <taxon>Cyanobacteriota</taxon>
        <taxon>Cyanophyceae</taxon>
        <taxon>Oscillatoriophycideae</taxon>
        <taxon>Chroococcales</taxon>
        <taxon>Microcystaceae</taxon>
        <taxon>Microcystis</taxon>
    </lineage>
</organism>
<dbReference type="EMBL" id="SFBR01000163">
    <property type="protein sequence ID" value="TRT83224.1"/>
    <property type="molecule type" value="Genomic_DNA"/>
</dbReference>
<dbReference type="AlphaFoldDB" id="A0A552ACM4"/>
<accession>A0A552ACM4</accession>
<dbReference type="Proteomes" id="UP000316280">
    <property type="component" value="Unassembled WGS sequence"/>
</dbReference>
<evidence type="ECO:0000313" key="2">
    <source>
        <dbReference type="Proteomes" id="UP000316280"/>
    </source>
</evidence>
<evidence type="ECO:0000313" key="1">
    <source>
        <dbReference type="EMBL" id="TRT83224.1"/>
    </source>
</evidence>
<name>A0A552ACM4_MICAE</name>